<feature type="domain" description="Peptidase S54 rhomboid" evidence="9">
    <location>
        <begin position="66"/>
        <end position="213"/>
    </location>
</feature>
<feature type="transmembrane region" description="Helical" evidence="7">
    <location>
        <begin position="127"/>
        <end position="146"/>
    </location>
</feature>
<keyword evidence="10" id="KW-0645">Protease</keyword>
<organism evidence="10 11">
    <name type="scientific">Wenjunlia tyrosinilytica</name>
    <dbReference type="NCBI Taxonomy" id="1544741"/>
    <lineage>
        <taxon>Bacteria</taxon>
        <taxon>Bacillati</taxon>
        <taxon>Actinomycetota</taxon>
        <taxon>Actinomycetes</taxon>
        <taxon>Kitasatosporales</taxon>
        <taxon>Streptomycetaceae</taxon>
        <taxon>Wenjunlia</taxon>
    </lineage>
</organism>
<keyword evidence="5 7" id="KW-1133">Transmembrane helix</keyword>
<protein>
    <submittedName>
        <fullName evidence="10">Rhomboid family intramembrane serine protease</fullName>
    </submittedName>
</protein>
<keyword evidence="4 7" id="KW-0812">Transmembrane</keyword>
<evidence type="ECO:0000256" key="4">
    <source>
        <dbReference type="ARBA" id="ARBA00022692"/>
    </source>
</evidence>
<feature type="transmembrane region" description="Helical" evidence="7">
    <location>
        <begin position="101"/>
        <end position="121"/>
    </location>
</feature>
<dbReference type="InterPro" id="IPR035952">
    <property type="entry name" value="Rhomboid-like_sf"/>
</dbReference>
<dbReference type="InterPro" id="IPR022764">
    <property type="entry name" value="Peptidase_S54_rhomboid_dom"/>
</dbReference>
<reference evidence="10" key="1">
    <citation type="journal article" date="2014" name="Int. J. Syst. Evol. Microbiol.">
        <title>Complete genome sequence of Corynebacterium casei LMG S-19264T (=DSM 44701T), isolated from a smear-ripened cheese.</title>
        <authorList>
            <consortium name="US DOE Joint Genome Institute (JGI-PGF)"/>
            <person name="Walter F."/>
            <person name="Albersmeier A."/>
            <person name="Kalinowski J."/>
            <person name="Ruckert C."/>
        </authorList>
    </citation>
    <scope>NUCLEOTIDE SEQUENCE</scope>
    <source>
        <strain evidence="10">CGMCC 4.7201</strain>
    </source>
</reference>
<feature type="signal peptide" evidence="8">
    <location>
        <begin position="1"/>
        <end position="24"/>
    </location>
</feature>
<reference evidence="10" key="2">
    <citation type="submission" date="2020-09" db="EMBL/GenBank/DDBJ databases">
        <authorList>
            <person name="Sun Q."/>
            <person name="Zhou Y."/>
        </authorList>
    </citation>
    <scope>NUCLEOTIDE SEQUENCE</scope>
    <source>
        <strain evidence="10">CGMCC 4.7201</strain>
    </source>
</reference>
<dbReference type="Gene3D" id="1.20.1540.10">
    <property type="entry name" value="Rhomboid-like"/>
    <property type="match status" value="1"/>
</dbReference>
<keyword evidence="2" id="KW-1003">Cell membrane</keyword>
<evidence type="ECO:0000256" key="6">
    <source>
        <dbReference type="ARBA" id="ARBA00023136"/>
    </source>
</evidence>
<feature type="transmembrane region" description="Helical" evidence="7">
    <location>
        <begin position="192"/>
        <end position="210"/>
    </location>
</feature>
<gene>
    <name evidence="10" type="ORF">GCM10012280_07640</name>
</gene>
<evidence type="ECO:0000256" key="5">
    <source>
        <dbReference type="ARBA" id="ARBA00022989"/>
    </source>
</evidence>
<proteinExistence type="predicted"/>
<comment type="subcellular location">
    <subcellularLocation>
        <location evidence="1">Membrane</location>
        <topology evidence="1">Multi-pass membrane protein</topology>
    </subcellularLocation>
</comment>
<evidence type="ECO:0000259" key="9">
    <source>
        <dbReference type="Pfam" id="PF01694"/>
    </source>
</evidence>
<dbReference type="GO" id="GO:0004252">
    <property type="term" value="F:serine-type endopeptidase activity"/>
    <property type="evidence" value="ECO:0007669"/>
    <property type="project" value="InterPro"/>
</dbReference>
<dbReference type="Proteomes" id="UP000641932">
    <property type="component" value="Unassembled WGS sequence"/>
</dbReference>
<evidence type="ECO:0000256" key="8">
    <source>
        <dbReference type="SAM" id="SignalP"/>
    </source>
</evidence>
<keyword evidence="8" id="KW-0732">Signal</keyword>
<dbReference type="AlphaFoldDB" id="A0A917ZH25"/>
<dbReference type="GO" id="GO:0006508">
    <property type="term" value="P:proteolysis"/>
    <property type="evidence" value="ECO:0007669"/>
    <property type="project" value="UniProtKB-KW"/>
</dbReference>
<evidence type="ECO:0000313" key="11">
    <source>
        <dbReference type="Proteomes" id="UP000641932"/>
    </source>
</evidence>
<keyword evidence="3" id="KW-0997">Cell inner membrane</keyword>
<dbReference type="PANTHER" id="PTHR43066">
    <property type="entry name" value="RHOMBOID-RELATED PROTEIN"/>
    <property type="match status" value="1"/>
</dbReference>
<dbReference type="Pfam" id="PF01694">
    <property type="entry name" value="Rhomboid"/>
    <property type="match status" value="1"/>
</dbReference>
<feature type="chain" id="PRO_5039555932" evidence="8">
    <location>
        <begin position="25"/>
        <end position="231"/>
    </location>
</feature>
<feature type="transmembrane region" description="Helical" evidence="7">
    <location>
        <begin position="158"/>
        <end position="180"/>
    </location>
</feature>
<evidence type="ECO:0000256" key="1">
    <source>
        <dbReference type="ARBA" id="ARBA00004141"/>
    </source>
</evidence>
<evidence type="ECO:0000313" key="10">
    <source>
        <dbReference type="EMBL" id="GGO82009.1"/>
    </source>
</evidence>
<dbReference type="RefSeq" id="WP_189130023.1">
    <property type="nucleotide sequence ID" value="NZ_BMMS01000002.1"/>
</dbReference>
<dbReference type="EMBL" id="BMMS01000002">
    <property type="protein sequence ID" value="GGO82009.1"/>
    <property type="molecule type" value="Genomic_DNA"/>
</dbReference>
<keyword evidence="6 7" id="KW-0472">Membrane</keyword>
<name>A0A917ZH25_9ACTN</name>
<keyword evidence="11" id="KW-1185">Reference proteome</keyword>
<evidence type="ECO:0000256" key="7">
    <source>
        <dbReference type="SAM" id="Phobius"/>
    </source>
</evidence>
<comment type="caution">
    <text evidence="10">The sequence shown here is derived from an EMBL/GenBank/DDBJ whole genome shotgun (WGS) entry which is preliminary data.</text>
</comment>
<keyword evidence="10" id="KW-0378">Hydrolase</keyword>
<evidence type="ECO:0000256" key="2">
    <source>
        <dbReference type="ARBA" id="ARBA00022475"/>
    </source>
</evidence>
<sequence length="231" mass="24433">MVTSVPSRPWVTYALIAANCAVFLAGPAAGPVAGTGTGTAQMEQEAYFHRWGVVPVDLLANERAGSVLTAMFVHGSWLHLLGNALFLHVFGARLEGRLGHLHFAVFYLAAGTAATYGYALGHADSRHALIGASGAIAGVLGAYLCLYPRARVTSLVPALFFLPLRFPAWLVLGVWFALQWLALRAEPPGPGIAHLAHVAGFAAGFAYAWARYRRADTLGGAARANRGDSQP</sequence>
<feature type="transmembrane region" description="Helical" evidence="7">
    <location>
        <begin position="66"/>
        <end position="89"/>
    </location>
</feature>
<evidence type="ECO:0000256" key="3">
    <source>
        <dbReference type="ARBA" id="ARBA00022519"/>
    </source>
</evidence>
<dbReference type="PANTHER" id="PTHR43066:SF26">
    <property type="entry name" value="RHOMBOID PROTEASE GLPG"/>
    <property type="match status" value="1"/>
</dbReference>
<accession>A0A917ZH25</accession>
<dbReference type="SUPFAM" id="SSF144091">
    <property type="entry name" value="Rhomboid-like"/>
    <property type="match status" value="1"/>
</dbReference>
<dbReference type="GO" id="GO:0016020">
    <property type="term" value="C:membrane"/>
    <property type="evidence" value="ECO:0007669"/>
    <property type="project" value="UniProtKB-SubCell"/>
</dbReference>